<dbReference type="EMBL" id="BPRA01000003">
    <property type="protein sequence ID" value="GJE54314.1"/>
    <property type="molecule type" value="Genomic_DNA"/>
</dbReference>
<organism evidence="2 3">
    <name type="scientific">Methylobacterium thuringiense</name>
    <dbReference type="NCBI Taxonomy" id="1003091"/>
    <lineage>
        <taxon>Bacteria</taxon>
        <taxon>Pseudomonadati</taxon>
        <taxon>Pseudomonadota</taxon>
        <taxon>Alphaproteobacteria</taxon>
        <taxon>Hyphomicrobiales</taxon>
        <taxon>Methylobacteriaceae</taxon>
        <taxon>Methylobacterium</taxon>
    </lineage>
</organism>
<keyword evidence="2" id="KW-0489">Methyltransferase</keyword>
<dbReference type="InterPro" id="IPR029063">
    <property type="entry name" value="SAM-dependent_MTases_sf"/>
</dbReference>
<evidence type="ECO:0000313" key="3">
    <source>
        <dbReference type="Proteomes" id="UP001055101"/>
    </source>
</evidence>
<accession>A0ABQ4TFY3</accession>
<dbReference type="Gene3D" id="3.40.50.150">
    <property type="entry name" value="Vaccinia Virus protein VP39"/>
    <property type="match status" value="1"/>
</dbReference>
<comment type="caution">
    <text evidence="2">The sequence shown here is derived from an EMBL/GenBank/DDBJ whole genome shotgun (WGS) entry which is preliminary data.</text>
</comment>
<name>A0ABQ4TFY3_9HYPH</name>
<dbReference type="PANTHER" id="PTHR42912">
    <property type="entry name" value="METHYLTRANSFERASE"/>
    <property type="match status" value="1"/>
</dbReference>
<protein>
    <submittedName>
        <fullName evidence="2">2-methoxy-6-polyprenyl-1,4-benzoquinol methylase, mitochondrial</fullName>
    </submittedName>
</protein>
<evidence type="ECO:0000313" key="2">
    <source>
        <dbReference type="EMBL" id="GJE54314.1"/>
    </source>
</evidence>
<reference evidence="2" key="1">
    <citation type="journal article" date="2021" name="Front. Microbiol.">
        <title>Comprehensive Comparative Genomics and Phenotyping of Methylobacterium Species.</title>
        <authorList>
            <person name="Alessa O."/>
            <person name="Ogura Y."/>
            <person name="Fujitani Y."/>
            <person name="Takami H."/>
            <person name="Hayashi T."/>
            <person name="Sahin N."/>
            <person name="Tani A."/>
        </authorList>
    </citation>
    <scope>NUCLEOTIDE SEQUENCE</scope>
    <source>
        <strain evidence="2">DSM 23674</strain>
    </source>
</reference>
<dbReference type="Proteomes" id="UP001055101">
    <property type="component" value="Unassembled WGS sequence"/>
</dbReference>
<proteinExistence type="predicted"/>
<keyword evidence="3" id="KW-1185">Reference proteome</keyword>
<dbReference type="GO" id="GO:0032259">
    <property type="term" value="P:methylation"/>
    <property type="evidence" value="ECO:0007669"/>
    <property type="project" value="UniProtKB-KW"/>
</dbReference>
<evidence type="ECO:0000259" key="1">
    <source>
        <dbReference type="Pfam" id="PF13847"/>
    </source>
</evidence>
<dbReference type="InterPro" id="IPR050508">
    <property type="entry name" value="Methyltransf_Superfamily"/>
</dbReference>
<dbReference type="CDD" id="cd02440">
    <property type="entry name" value="AdoMet_MTases"/>
    <property type="match status" value="1"/>
</dbReference>
<gene>
    <name evidence="2" type="primary">COQ5_3</name>
    <name evidence="2" type="ORF">EKPJFOCH_0788</name>
</gene>
<dbReference type="Pfam" id="PF13847">
    <property type="entry name" value="Methyltransf_31"/>
    <property type="match status" value="1"/>
</dbReference>
<dbReference type="RefSeq" id="WP_147813617.1">
    <property type="nucleotide sequence ID" value="NZ_BPRA01000003.1"/>
</dbReference>
<reference evidence="2" key="2">
    <citation type="submission" date="2021-08" db="EMBL/GenBank/DDBJ databases">
        <authorList>
            <person name="Tani A."/>
            <person name="Ola A."/>
            <person name="Ogura Y."/>
            <person name="Katsura K."/>
            <person name="Hayashi T."/>
        </authorList>
    </citation>
    <scope>NUCLEOTIDE SEQUENCE</scope>
    <source>
        <strain evidence="2">DSM 23674</strain>
    </source>
</reference>
<dbReference type="GO" id="GO:0008168">
    <property type="term" value="F:methyltransferase activity"/>
    <property type="evidence" value="ECO:0007669"/>
    <property type="project" value="UniProtKB-KW"/>
</dbReference>
<feature type="domain" description="Methyltransferase" evidence="1">
    <location>
        <begin position="54"/>
        <end position="186"/>
    </location>
</feature>
<dbReference type="InterPro" id="IPR025714">
    <property type="entry name" value="Methyltranfer_dom"/>
</dbReference>
<keyword evidence="2" id="KW-0808">Transferase</keyword>
<dbReference type="SUPFAM" id="SSF53335">
    <property type="entry name" value="S-adenosyl-L-methionine-dependent methyltransferases"/>
    <property type="match status" value="1"/>
</dbReference>
<sequence>MHDVLSQQSRSLGDFADVDSADSEHFVAKLDEMQALPAFQDYKQIAFALLRLVPGASVADIGCGAGDDAGRLIALVQPSGSVTGFDLSETMLAQARARYGNIPGLSFAFGSADGMTAAEGRFDAVRADRVLIHVPDATQTLAEMVRATKPGGRVVVSEPDMPGCWMSSSDPELAQRVVHEIAQTCTSPFLARDLVALFKDAGLVDVTLTVSPVTAFEPGIVGKILDFAGIVRRLVESGAVTKEKATEWVAELEERGRTGRFVGGMSIMTVAGTKV</sequence>